<gene>
    <name evidence="2" type="ORF">FIV42_03735</name>
</gene>
<sequence>MRRWVTILVSALLLFGSTAASAAVPPLKTAKQRQQALRKEASKAKLDITVTVTAGSLASYAKSGVGLGESTGLKLPATRGEASLALGAGGALPWKVVYALLTAKEPITALQEHVGKIDTSRTKIETLDGHFVYVWGDSPQVALSRDLARIRRITAKSGEHTWEFRLSGELGVAGLPERIHVLRSGEPYANVELGLLQSASP</sequence>
<dbReference type="RefSeq" id="WP_141196379.1">
    <property type="nucleotide sequence ID" value="NZ_CP041186.1"/>
</dbReference>
<accession>A0A4Y6PNK6</accession>
<dbReference type="OrthoDB" id="9996073at2"/>
<proteinExistence type="predicted"/>
<name>A0A4Y6PNK6_PERCE</name>
<dbReference type="Proteomes" id="UP000315995">
    <property type="component" value="Chromosome"/>
</dbReference>
<accession>A0A5B8Y3T9</accession>
<dbReference type="EMBL" id="CP041186">
    <property type="protein sequence ID" value="QDG49882.1"/>
    <property type="molecule type" value="Genomic_DNA"/>
</dbReference>
<feature type="signal peptide" evidence="1">
    <location>
        <begin position="1"/>
        <end position="22"/>
    </location>
</feature>
<reference evidence="2 3" key="1">
    <citation type="submission" date="2019-06" db="EMBL/GenBank/DDBJ databases">
        <title>Persicimonas caeni gen. nov., sp. nov., a predatory bacterium isolated from solar saltern.</title>
        <authorList>
            <person name="Wang S."/>
        </authorList>
    </citation>
    <scope>NUCLEOTIDE SEQUENCE [LARGE SCALE GENOMIC DNA]</scope>
    <source>
        <strain evidence="2 3">YN101</strain>
    </source>
</reference>
<protein>
    <recommendedName>
        <fullName evidence="4">Outer membrane lipoprotein carrier protein LolA</fullName>
    </recommendedName>
</protein>
<dbReference type="AlphaFoldDB" id="A0A4Y6PNK6"/>
<evidence type="ECO:0000256" key="1">
    <source>
        <dbReference type="SAM" id="SignalP"/>
    </source>
</evidence>
<keyword evidence="3" id="KW-1185">Reference proteome</keyword>
<feature type="chain" id="PRO_5030106134" description="Outer membrane lipoprotein carrier protein LolA" evidence="1">
    <location>
        <begin position="23"/>
        <end position="201"/>
    </location>
</feature>
<organism evidence="2 3">
    <name type="scientific">Persicimonas caeni</name>
    <dbReference type="NCBI Taxonomy" id="2292766"/>
    <lineage>
        <taxon>Bacteria</taxon>
        <taxon>Deltaproteobacteria</taxon>
        <taxon>Bradymonadales</taxon>
        <taxon>Bradymonadaceae</taxon>
        <taxon>Persicimonas</taxon>
    </lineage>
</organism>
<keyword evidence="1" id="KW-0732">Signal</keyword>
<evidence type="ECO:0008006" key="4">
    <source>
        <dbReference type="Google" id="ProtNLM"/>
    </source>
</evidence>
<evidence type="ECO:0000313" key="3">
    <source>
        <dbReference type="Proteomes" id="UP000315995"/>
    </source>
</evidence>
<evidence type="ECO:0000313" key="2">
    <source>
        <dbReference type="EMBL" id="QDG49882.1"/>
    </source>
</evidence>